<dbReference type="Pfam" id="PF00782">
    <property type="entry name" value="DSPc"/>
    <property type="match status" value="1"/>
</dbReference>
<dbReference type="InterPro" id="IPR000387">
    <property type="entry name" value="Tyr_Pase_dom"/>
</dbReference>
<keyword evidence="8" id="KW-1185">Reference proteome</keyword>
<dbReference type="InterPro" id="IPR016130">
    <property type="entry name" value="Tyr_Pase_AS"/>
</dbReference>
<dbReference type="GO" id="GO:0033550">
    <property type="term" value="F:MAP kinase tyrosine phosphatase activity"/>
    <property type="evidence" value="ECO:0007669"/>
    <property type="project" value="TreeGrafter"/>
</dbReference>
<evidence type="ECO:0000313" key="7">
    <source>
        <dbReference type="EMBL" id="KAF0978812.1"/>
    </source>
</evidence>
<dbReference type="VEuPathDB" id="AmoebaDB:NfTy_032870"/>
<dbReference type="InterPro" id="IPR000340">
    <property type="entry name" value="Dual-sp_phosphatase_cat-dom"/>
</dbReference>
<dbReference type="Proteomes" id="UP000444721">
    <property type="component" value="Unassembled WGS sequence"/>
</dbReference>
<evidence type="ECO:0000259" key="5">
    <source>
        <dbReference type="PROSITE" id="PS50054"/>
    </source>
</evidence>
<dbReference type="Gene3D" id="3.90.190.10">
    <property type="entry name" value="Protein tyrosine phosphatase superfamily"/>
    <property type="match status" value="1"/>
</dbReference>
<dbReference type="SMART" id="SM00195">
    <property type="entry name" value="DSPc"/>
    <property type="match status" value="1"/>
</dbReference>
<dbReference type="InterPro" id="IPR020422">
    <property type="entry name" value="TYR_PHOSPHATASE_DUAL_dom"/>
</dbReference>
<dbReference type="CDD" id="cd14498">
    <property type="entry name" value="DSP"/>
    <property type="match status" value="1"/>
</dbReference>
<dbReference type="VEuPathDB" id="AmoebaDB:FDP41_001882"/>
<feature type="domain" description="Tyrosine specific protein phosphatases" evidence="6">
    <location>
        <begin position="76"/>
        <end position="141"/>
    </location>
</feature>
<proteinExistence type="inferred from homology"/>
<dbReference type="GeneID" id="68109100"/>
<dbReference type="PROSITE" id="PS50054">
    <property type="entry name" value="TYR_PHOSPHATASE_DUAL"/>
    <property type="match status" value="1"/>
</dbReference>
<sequence>MSSYFANKPSTIIDSKLYLGAFGHARRLSGLEKLNIKGIINCTTEIPNYFEKHDGMCYLRVEVDDRAQQNIAKYFDDTFQFIERMNEQNKAVLVHCAAGISRSSTICIAYLMRKFNITLREAFFIVKKSRSTILPNEGFFKQLLELEKQLRGSTSFEENDYYTLNEMSMMYVGNFEKNELNTGLLQQQ</sequence>
<dbReference type="GO" id="GO:0005737">
    <property type="term" value="C:cytoplasm"/>
    <property type="evidence" value="ECO:0007669"/>
    <property type="project" value="TreeGrafter"/>
</dbReference>
<evidence type="ECO:0000256" key="4">
    <source>
        <dbReference type="ARBA" id="ARBA00022912"/>
    </source>
</evidence>
<keyword evidence="3" id="KW-0378">Hydrolase</keyword>
<dbReference type="RefSeq" id="XP_044563525.1">
    <property type="nucleotide sequence ID" value="XM_044705015.1"/>
</dbReference>
<evidence type="ECO:0000256" key="3">
    <source>
        <dbReference type="ARBA" id="ARBA00022801"/>
    </source>
</evidence>
<protein>
    <recommendedName>
        <fullName evidence="2">protein-tyrosine-phosphatase</fullName>
        <ecNumber evidence="2">3.1.3.48</ecNumber>
    </recommendedName>
</protein>
<dbReference type="OMA" id="CAYLMWK"/>
<evidence type="ECO:0000256" key="1">
    <source>
        <dbReference type="ARBA" id="ARBA00008601"/>
    </source>
</evidence>
<dbReference type="PANTHER" id="PTHR10159">
    <property type="entry name" value="DUAL SPECIFICITY PROTEIN PHOSPHATASE"/>
    <property type="match status" value="1"/>
</dbReference>
<evidence type="ECO:0000256" key="2">
    <source>
        <dbReference type="ARBA" id="ARBA00013064"/>
    </source>
</evidence>
<dbReference type="PROSITE" id="PS50056">
    <property type="entry name" value="TYR_PHOSPHATASE_2"/>
    <property type="match status" value="1"/>
</dbReference>
<dbReference type="GO" id="GO:0043409">
    <property type="term" value="P:negative regulation of MAPK cascade"/>
    <property type="evidence" value="ECO:0007669"/>
    <property type="project" value="TreeGrafter"/>
</dbReference>
<reference evidence="7 8" key="1">
    <citation type="journal article" date="2019" name="Sci. Rep.">
        <title>Nanopore sequencing improves the draft genome of the human pathogenic amoeba Naegleria fowleri.</title>
        <authorList>
            <person name="Liechti N."/>
            <person name="Schurch N."/>
            <person name="Bruggmann R."/>
            <person name="Wittwer M."/>
        </authorList>
    </citation>
    <scope>NUCLEOTIDE SEQUENCE [LARGE SCALE GENOMIC DNA]</scope>
    <source>
        <strain evidence="7 8">ATCC 30894</strain>
    </source>
</reference>
<dbReference type="VEuPathDB" id="AmoebaDB:NF0009610"/>
<comment type="similarity">
    <text evidence="1">Belongs to the protein-tyrosine phosphatase family. Non-receptor class dual specificity subfamily.</text>
</comment>
<dbReference type="EMBL" id="VFQX01000028">
    <property type="protein sequence ID" value="KAF0978812.1"/>
    <property type="molecule type" value="Genomic_DNA"/>
</dbReference>
<feature type="domain" description="Tyrosine-protein phosphatase" evidence="5">
    <location>
        <begin position="8"/>
        <end position="152"/>
    </location>
</feature>
<name>A0A6A5BW11_NAEFO</name>
<dbReference type="OrthoDB" id="165342at2759"/>
<keyword evidence="4" id="KW-0904">Protein phosphatase</keyword>
<dbReference type="EC" id="3.1.3.48" evidence="2"/>
<gene>
    <name evidence="7" type="ORF">FDP41_001882</name>
</gene>
<dbReference type="PROSITE" id="PS00383">
    <property type="entry name" value="TYR_PHOSPHATASE_1"/>
    <property type="match status" value="1"/>
</dbReference>
<dbReference type="InterPro" id="IPR029021">
    <property type="entry name" value="Prot-tyrosine_phosphatase-like"/>
</dbReference>
<evidence type="ECO:0000313" key="8">
    <source>
        <dbReference type="Proteomes" id="UP000444721"/>
    </source>
</evidence>
<dbReference type="GO" id="GO:0008330">
    <property type="term" value="F:protein tyrosine/threonine phosphatase activity"/>
    <property type="evidence" value="ECO:0007669"/>
    <property type="project" value="TreeGrafter"/>
</dbReference>
<dbReference type="PANTHER" id="PTHR10159:SF519">
    <property type="entry name" value="DUAL SPECIFICITY PROTEIN PHOSPHATASE MPK3"/>
    <property type="match status" value="1"/>
</dbReference>
<dbReference type="SUPFAM" id="SSF52799">
    <property type="entry name" value="(Phosphotyrosine protein) phosphatases II"/>
    <property type="match status" value="1"/>
</dbReference>
<dbReference type="GO" id="GO:0017017">
    <property type="term" value="F:MAP kinase tyrosine/serine/threonine phosphatase activity"/>
    <property type="evidence" value="ECO:0007669"/>
    <property type="project" value="TreeGrafter"/>
</dbReference>
<evidence type="ECO:0000259" key="6">
    <source>
        <dbReference type="PROSITE" id="PS50056"/>
    </source>
</evidence>
<organism evidence="7 8">
    <name type="scientific">Naegleria fowleri</name>
    <name type="common">Brain eating amoeba</name>
    <dbReference type="NCBI Taxonomy" id="5763"/>
    <lineage>
        <taxon>Eukaryota</taxon>
        <taxon>Discoba</taxon>
        <taxon>Heterolobosea</taxon>
        <taxon>Tetramitia</taxon>
        <taxon>Eutetramitia</taxon>
        <taxon>Vahlkampfiidae</taxon>
        <taxon>Naegleria</taxon>
    </lineage>
</organism>
<accession>A0A6A5BW11</accession>
<dbReference type="AlphaFoldDB" id="A0A6A5BW11"/>
<comment type="caution">
    <text evidence="7">The sequence shown here is derived from an EMBL/GenBank/DDBJ whole genome shotgun (WGS) entry which is preliminary data.</text>
</comment>